<sequence>MPYPLAKLAYGLRRRLADLATPTERYNLQIAAGNPSICPPKLQLIQQTVKHPWFSRKNGTISVTDDFWAWTSQDVMPLSFGRDSLISCNQDFNLQYLNHKDLSSEIFDNFLYHPTGIELQDCCVSKQFLETLQKKLQINQVIYFTIEENTNNSYTPNFTDLLTFWPHLRIVEFLRCEMSKNWIDEILQFPEHKLMALLIISAKNQFVQFQFNHFLKFLKAQPQGFTITFYVSDDAGKLASYFVRLKQYLDQNLVKGDLPKRHEIFTFVDIIYATSERCSWYYLPSKTDVV</sequence>
<name>A0A7E5A1A9_PANRE</name>
<keyword evidence="1" id="KW-1185">Reference proteome</keyword>
<reference evidence="2" key="2">
    <citation type="submission" date="2020-10" db="UniProtKB">
        <authorList>
            <consortium name="WormBaseParasite"/>
        </authorList>
    </citation>
    <scope>IDENTIFICATION</scope>
</reference>
<accession>A0A7E5A1A9</accession>
<reference evidence="1" key="1">
    <citation type="journal article" date="2013" name="Genetics">
        <title>The draft genome and transcriptome of Panagrellus redivivus are shaped by the harsh demands of a free-living lifestyle.</title>
        <authorList>
            <person name="Srinivasan J."/>
            <person name="Dillman A.R."/>
            <person name="Macchietto M.G."/>
            <person name="Heikkinen L."/>
            <person name="Lakso M."/>
            <person name="Fracchia K.M."/>
            <person name="Antoshechkin I."/>
            <person name="Mortazavi A."/>
            <person name="Wong G."/>
            <person name="Sternberg P.W."/>
        </authorList>
    </citation>
    <scope>NUCLEOTIDE SEQUENCE [LARGE SCALE GENOMIC DNA]</scope>
    <source>
        <strain evidence="1">MT8872</strain>
    </source>
</reference>
<evidence type="ECO:0000313" key="2">
    <source>
        <dbReference type="WBParaSite" id="Pan_g7722.t1"/>
    </source>
</evidence>
<dbReference type="WBParaSite" id="Pan_g7722.t1">
    <property type="protein sequence ID" value="Pan_g7722.t1"/>
    <property type="gene ID" value="Pan_g7722"/>
</dbReference>
<organism evidence="1 2">
    <name type="scientific">Panagrellus redivivus</name>
    <name type="common">Microworm</name>
    <dbReference type="NCBI Taxonomy" id="6233"/>
    <lineage>
        <taxon>Eukaryota</taxon>
        <taxon>Metazoa</taxon>
        <taxon>Ecdysozoa</taxon>
        <taxon>Nematoda</taxon>
        <taxon>Chromadorea</taxon>
        <taxon>Rhabditida</taxon>
        <taxon>Tylenchina</taxon>
        <taxon>Panagrolaimomorpha</taxon>
        <taxon>Panagrolaimoidea</taxon>
        <taxon>Panagrolaimidae</taxon>
        <taxon>Panagrellus</taxon>
    </lineage>
</organism>
<evidence type="ECO:0000313" key="1">
    <source>
        <dbReference type="Proteomes" id="UP000492821"/>
    </source>
</evidence>
<dbReference type="AlphaFoldDB" id="A0A7E5A1A9"/>
<dbReference type="Proteomes" id="UP000492821">
    <property type="component" value="Unassembled WGS sequence"/>
</dbReference>
<proteinExistence type="predicted"/>
<protein>
    <submittedName>
        <fullName evidence="2">F-box domain-containing protein</fullName>
    </submittedName>
</protein>